<evidence type="ECO:0000313" key="1">
    <source>
        <dbReference type="EMBL" id="PRQ50630.1"/>
    </source>
</evidence>
<name>A0A2P6RW23_ROSCH</name>
<evidence type="ECO:0000313" key="2">
    <source>
        <dbReference type="Proteomes" id="UP000238479"/>
    </source>
</evidence>
<accession>A0A2P6RW23</accession>
<comment type="caution">
    <text evidence="1">The sequence shown here is derived from an EMBL/GenBank/DDBJ whole genome shotgun (WGS) entry which is preliminary data.</text>
</comment>
<dbReference type="Gramene" id="PRQ50630">
    <property type="protein sequence ID" value="PRQ50630"/>
    <property type="gene ID" value="RchiOBHm_Chr2g0135391"/>
</dbReference>
<protein>
    <submittedName>
        <fullName evidence="1">Uncharacterized protein</fullName>
    </submittedName>
</protein>
<dbReference type="AlphaFoldDB" id="A0A2P6RW23"/>
<organism evidence="1 2">
    <name type="scientific">Rosa chinensis</name>
    <name type="common">China rose</name>
    <dbReference type="NCBI Taxonomy" id="74649"/>
    <lineage>
        <taxon>Eukaryota</taxon>
        <taxon>Viridiplantae</taxon>
        <taxon>Streptophyta</taxon>
        <taxon>Embryophyta</taxon>
        <taxon>Tracheophyta</taxon>
        <taxon>Spermatophyta</taxon>
        <taxon>Magnoliopsida</taxon>
        <taxon>eudicotyledons</taxon>
        <taxon>Gunneridae</taxon>
        <taxon>Pentapetalae</taxon>
        <taxon>rosids</taxon>
        <taxon>fabids</taxon>
        <taxon>Rosales</taxon>
        <taxon>Rosaceae</taxon>
        <taxon>Rosoideae</taxon>
        <taxon>Rosoideae incertae sedis</taxon>
        <taxon>Rosa</taxon>
    </lineage>
</organism>
<reference evidence="1 2" key="1">
    <citation type="journal article" date="2018" name="Nat. Genet.">
        <title>The Rosa genome provides new insights in the design of modern roses.</title>
        <authorList>
            <person name="Bendahmane M."/>
        </authorList>
    </citation>
    <scope>NUCLEOTIDE SEQUENCE [LARGE SCALE GENOMIC DNA]</scope>
    <source>
        <strain evidence="2">cv. Old Blush</strain>
    </source>
</reference>
<keyword evidence="2" id="KW-1185">Reference proteome</keyword>
<dbReference type="EMBL" id="PDCK01000040">
    <property type="protein sequence ID" value="PRQ50630.1"/>
    <property type="molecule type" value="Genomic_DNA"/>
</dbReference>
<gene>
    <name evidence="1" type="ORF">RchiOBHm_Chr2g0135391</name>
</gene>
<sequence>MTLKFQTTQTPKTLSTLKTFATSSSSPALVCLSLYQKTLKRKMMPFRFRIFSKKCHVDFVITISINLDEQLMGSSGMAPLTPALA</sequence>
<dbReference type="Proteomes" id="UP000238479">
    <property type="component" value="Chromosome 2"/>
</dbReference>
<proteinExistence type="predicted"/>